<keyword evidence="4" id="KW-1185">Reference proteome</keyword>
<keyword evidence="1" id="KW-0812">Transmembrane</keyword>
<evidence type="ECO:0000256" key="2">
    <source>
        <dbReference type="SAM" id="SignalP"/>
    </source>
</evidence>
<sequence>MACRGYVCILTTLCSIQLALAVAVLGMSIYAFAQAPVPENTAPIVGLCVSCLAAGTSIFGILGTICGKRLMVISHGLCTIFVIVVAAVGLVLSSLAAAQVSYFQGLVLKIQENLIDNAVIPDQMNAIEIDKDSDQEDRAGLFYDGFDVPDQYFYLDEFYYNQMFENITVDLKSTDPEDLDPEPIEIILLSPTQRQYTILAAIVFAFTFIIYALSGYCAFSYVRNFGELIVL</sequence>
<name>A0ABN7RXY5_OIKDI</name>
<evidence type="ECO:0000256" key="1">
    <source>
        <dbReference type="SAM" id="Phobius"/>
    </source>
</evidence>
<reference evidence="3 4" key="1">
    <citation type="submission" date="2021-04" db="EMBL/GenBank/DDBJ databases">
        <authorList>
            <person name="Bliznina A."/>
        </authorList>
    </citation>
    <scope>NUCLEOTIDE SEQUENCE [LARGE SCALE GENOMIC DNA]</scope>
</reference>
<gene>
    <name evidence="3" type="ORF">OKIOD_LOCUS3482</name>
</gene>
<feature type="transmembrane region" description="Helical" evidence="1">
    <location>
        <begin position="77"/>
        <end position="98"/>
    </location>
</feature>
<protein>
    <submittedName>
        <fullName evidence="3">Oidioi.mRNA.OKI2018_I69.PAR.g11924.t1.cds</fullName>
    </submittedName>
</protein>
<keyword evidence="1" id="KW-1133">Transmembrane helix</keyword>
<feature type="transmembrane region" description="Helical" evidence="1">
    <location>
        <begin position="198"/>
        <end position="222"/>
    </location>
</feature>
<proteinExistence type="predicted"/>
<dbReference type="EMBL" id="OU015568">
    <property type="protein sequence ID" value="CAG5088668.1"/>
    <property type="molecule type" value="Genomic_DNA"/>
</dbReference>
<keyword evidence="2" id="KW-0732">Signal</keyword>
<evidence type="ECO:0000313" key="3">
    <source>
        <dbReference type="EMBL" id="CAG5088668.1"/>
    </source>
</evidence>
<dbReference type="Proteomes" id="UP001158576">
    <property type="component" value="Chromosome PAR"/>
</dbReference>
<feature type="signal peptide" evidence="2">
    <location>
        <begin position="1"/>
        <end position="21"/>
    </location>
</feature>
<feature type="transmembrane region" description="Helical" evidence="1">
    <location>
        <begin position="43"/>
        <end position="65"/>
    </location>
</feature>
<organism evidence="3 4">
    <name type="scientific">Oikopleura dioica</name>
    <name type="common">Tunicate</name>
    <dbReference type="NCBI Taxonomy" id="34765"/>
    <lineage>
        <taxon>Eukaryota</taxon>
        <taxon>Metazoa</taxon>
        <taxon>Chordata</taxon>
        <taxon>Tunicata</taxon>
        <taxon>Appendicularia</taxon>
        <taxon>Copelata</taxon>
        <taxon>Oikopleuridae</taxon>
        <taxon>Oikopleura</taxon>
    </lineage>
</organism>
<keyword evidence="1" id="KW-0472">Membrane</keyword>
<feature type="chain" id="PRO_5045942088" evidence="2">
    <location>
        <begin position="22"/>
        <end position="231"/>
    </location>
</feature>
<evidence type="ECO:0000313" key="4">
    <source>
        <dbReference type="Proteomes" id="UP001158576"/>
    </source>
</evidence>
<accession>A0ABN7RXY5</accession>